<evidence type="ECO:0000313" key="2">
    <source>
        <dbReference type="Proteomes" id="UP000001015"/>
    </source>
</evidence>
<gene>
    <name evidence="1" type="primary">ST2441</name>
    <name evidence="1" type="ordered locus">STK_24410</name>
</gene>
<dbReference type="EMBL" id="BA000023">
    <property type="protein sequence ID" value="BAB67551.1"/>
    <property type="molecule type" value="Genomic_DNA"/>
</dbReference>
<evidence type="ECO:0000313" key="1">
    <source>
        <dbReference type="EMBL" id="BAB67551.1"/>
    </source>
</evidence>
<dbReference type="STRING" id="273063.STK_24410"/>
<keyword evidence="1" id="KW-0378">Hydrolase</keyword>
<dbReference type="eggNOG" id="arCOG03108">
    <property type="taxonomic scope" value="Archaea"/>
</dbReference>
<sequence>MEEYFMSHHNMSARAEWEKLREVVVHKPGYEVLFALLNPSQFLFERSFSLTKARREHDKLRKTLEKEGVKVHRLKGVIITKMRNNYSFLEKVKNLVGVDTNDPNYLIELLILNPVIKNENVIIADPLPNLYFMRDQQITTNDGIIIGKMATKQRERETEVTKLFWEALGIKYKEIKKGKLEGGDYFPMKDFHIIGIGNRTDFTGASNLFNLGEVAVVYEARKEFFHLDMFFNVPSSNSVVGVKKLMEESRTEVYNYGKLIEVTNLYEYVKKKGFNIIEIDENEAKMQLGNFLTIDDGKIISPRYSRKFRELDVIEVNVENLTGGNGGIHCMTGVVRRG</sequence>
<proteinExistence type="predicted"/>
<dbReference type="AlphaFoldDB" id="Q96XS6"/>
<organism evidence="1 2">
    <name type="scientific">Sulfurisphaera tokodaii (strain DSM 16993 / JCM 10545 / NBRC 100140 / 7)</name>
    <name type="common">Sulfolobus tokodaii</name>
    <dbReference type="NCBI Taxonomy" id="273063"/>
    <lineage>
        <taxon>Archaea</taxon>
        <taxon>Thermoproteota</taxon>
        <taxon>Thermoprotei</taxon>
        <taxon>Sulfolobales</taxon>
        <taxon>Sulfolobaceae</taxon>
        <taxon>Sulfurisphaera</taxon>
    </lineage>
</organism>
<dbReference type="GO" id="GO:0016990">
    <property type="term" value="F:arginine deiminase activity"/>
    <property type="evidence" value="ECO:0007669"/>
    <property type="project" value="TreeGrafter"/>
</dbReference>
<protein>
    <submittedName>
        <fullName evidence="1">Hydrolase</fullName>
    </submittedName>
</protein>
<dbReference type="PANTHER" id="PTHR47271:SF2">
    <property type="entry name" value="ARGININE DEIMINASE"/>
    <property type="match status" value="1"/>
</dbReference>
<dbReference type="Gene3D" id="3.75.10.10">
    <property type="entry name" value="L-arginine/glycine Amidinotransferase, Chain A"/>
    <property type="match status" value="1"/>
</dbReference>
<dbReference type="Proteomes" id="UP000001015">
    <property type="component" value="Chromosome"/>
</dbReference>
<dbReference type="PANTHER" id="PTHR47271">
    <property type="entry name" value="ARGININE DEIMINASE"/>
    <property type="match status" value="1"/>
</dbReference>
<name>Q96XS6_SULTO</name>
<reference evidence="2" key="1">
    <citation type="journal article" date="2001" name="DNA Res.">
        <title>Complete genome sequence of an aerobic thermoacidophilic Crenarchaeon, Sulfolobus tokodaii strain7.</title>
        <authorList>
            <person name="Kawarabayasi Y."/>
            <person name="Hino Y."/>
            <person name="Horikawa H."/>
            <person name="Jin-no K."/>
            <person name="Takahashi M."/>
            <person name="Sekine M."/>
            <person name="Baba S."/>
            <person name="Ankai A."/>
            <person name="Kosugi H."/>
            <person name="Hosoyama A."/>
            <person name="Fukui S."/>
            <person name="Nagai Y."/>
            <person name="Nishijima K."/>
            <person name="Otsuka R."/>
            <person name="Nakazawa H."/>
            <person name="Takamiya M."/>
            <person name="Kato Y."/>
            <person name="Yoshizawa T."/>
            <person name="Tanaka T."/>
            <person name="Kudoh Y."/>
            <person name="Yamazaki J."/>
            <person name="Kushida N."/>
            <person name="Oguchi A."/>
            <person name="Aoki K."/>
            <person name="Masuda S."/>
            <person name="Yanagii M."/>
            <person name="Nishimura M."/>
            <person name="Yamagishi A."/>
            <person name="Oshima T."/>
            <person name="Kikuchi H."/>
        </authorList>
    </citation>
    <scope>NUCLEOTIDE SEQUENCE [LARGE SCALE GENOMIC DNA]</scope>
    <source>
        <strain evidence="2">DSM 16993 / JCM 10545 / NBRC 100140 / 7</strain>
    </source>
</reference>
<dbReference type="GO" id="GO:0019546">
    <property type="term" value="P:L-arginine deiminase pathway"/>
    <property type="evidence" value="ECO:0007669"/>
    <property type="project" value="TreeGrafter"/>
</dbReference>
<keyword evidence="2" id="KW-1185">Reference proteome</keyword>
<dbReference type="Pfam" id="PF02274">
    <property type="entry name" value="ADI"/>
    <property type="match status" value="2"/>
</dbReference>
<accession>Q96XS6</accession>
<dbReference type="KEGG" id="sto:STK_24410"/>
<dbReference type="SUPFAM" id="SSF55909">
    <property type="entry name" value="Pentein"/>
    <property type="match status" value="1"/>
</dbReference>
<dbReference type="PATRIC" id="fig|273063.9.peg.2758"/>